<dbReference type="SUPFAM" id="SSF53328">
    <property type="entry name" value="Formyltransferase"/>
    <property type="match status" value="1"/>
</dbReference>
<evidence type="ECO:0000313" key="6">
    <source>
        <dbReference type="EMBL" id="SDB07552.1"/>
    </source>
</evidence>
<dbReference type="AlphaFoldDB" id="A0A1G6AGJ9"/>
<feature type="site" description="Raises pKa of active site His" evidence="4">
    <location>
        <position position="146"/>
    </location>
</feature>
<evidence type="ECO:0000256" key="2">
    <source>
        <dbReference type="ARBA" id="ARBA00022679"/>
    </source>
</evidence>
<dbReference type="RefSeq" id="WP_092116560.1">
    <property type="nucleotide sequence ID" value="NZ_FMXO01000002.1"/>
</dbReference>
<organism evidence="6 7">
    <name type="scientific">Desulfonatronum thiosulfatophilum</name>
    <dbReference type="NCBI Taxonomy" id="617002"/>
    <lineage>
        <taxon>Bacteria</taxon>
        <taxon>Pseudomonadati</taxon>
        <taxon>Thermodesulfobacteriota</taxon>
        <taxon>Desulfovibrionia</taxon>
        <taxon>Desulfovibrionales</taxon>
        <taxon>Desulfonatronaceae</taxon>
        <taxon>Desulfonatronum</taxon>
    </lineage>
</organism>
<dbReference type="GO" id="GO:0006189">
    <property type="term" value="P:'de novo' IMP biosynthetic process"/>
    <property type="evidence" value="ECO:0007669"/>
    <property type="project" value="UniProtKB-UniRule"/>
</dbReference>
<gene>
    <name evidence="4" type="primary">purN</name>
    <name evidence="6" type="ORF">SAMN05660653_00317</name>
</gene>
<evidence type="ECO:0000256" key="4">
    <source>
        <dbReference type="HAMAP-Rule" id="MF_01930"/>
    </source>
</evidence>
<comment type="pathway">
    <text evidence="1 4">Purine metabolism; IMP biosynthesis via de novo pathway; N(2)-formyl-N(1)-(5-phospho-D-ribosyl)glycinamide from N(1)-(5-phospho-D-ribosyl)glycinamide (10-formyl THF route): step 1/1.</text>
</comment>
<dbReference type="PANTHER" id="PTHR43369">
    <property type="entry name" value="PHOSPHORIBOSYLGLYCINAMIDE FORMYLTRANSFERASE"/>
    <property type="match status" value="1"/>
</dbReference>
<comment type="function">
    <text evidence="4">Catalyzes the transfer of a formyl group from 10-formyltetrahydrofolate to 5-phospho-ribosyl-glycinamide (GAR), producing 5-phospho-ribosyl-N-formylglycinamide (FGAR) and tetrahydrofolate.</text>
</comment>
<dbReference type="CDD" id="cd08645">
    <property type="entry name" value="FMT_core_GART"/>
    <property type="match status" value="1"/>
</dbReference>
<dbReference type="NCBIfam" id="TIGR00639">
    <property type="entry name" value="PurN"/>
    <property type="match status" value="1"/>
</dbReference>
<sequence>MTLPLGVLISGGGSNLQSLIDRMEAGVLDATIRTVISNNPTAKGLDRAKRHGIPTRVLPHQDYPDRREYDLALTRALQDAGVRAVALAGFMRLVGPDLLAAFPWRVLNIHPALLPSFPGLHAQEQGAAYGVRLAGCTVHFVDEKVDHGPVIIQAAVPALAEDTGETLGQRILRLEHRIYPQAVQWLAQGRLEVQGRQVVVRPNGHPPAALDSLPPCLVHPPLEEGF</sequence>
<name>A0A1G6AGJ9_9BACT</name>
<dbReference type="InterPro" id="IPR002376">
    <property type="entry name" value="Formyl_transf_N"/>
</dbReference>
<feature type="binding site" evidence="4">
    <location>
        <begin position="13"/>
        <end position="15"/>
    </location>
    <ligand>
        <name>N(1)-(5-phospho-beta-D-ribosyl)glycinamide</name>
        <dbReference type="ChEBI" id="CHEBI:143788"/>
    </ligand>
</feature>
<comment type="catalytic activity">
    <reaction evidence="4">
        <text>N(1)-(5-phospho-beta-D-ribosyl)glycinamide + (6R)-10-formyltetrahydrofolate = N(2)-formyl-N(1)-(5-phospho-beta-D-ribosyl)glycinamide + (6S)-5,6,7,8-tetrahydrofolate + H(+)</text>
        <dbReference type="Rhea" id="RHEA:15053"/>
        <dbReference type="ChEBI" id="CHEBI:15378"/>
        <dbReference type="ChEBI" id="CHEBI:57453"/>
        <dbReference type="ChEBI" id="CHEBI:143788"/>
        <dbReference type="ChEBI" id="CHEBI:147286"/>
        <dbReference type="ChEBI" id="CHEBI:195366"/>
        <dbReference type="EC" id="2.1.2.2"/>
    </reaction>
</comment>
<keyword evidence="7" id="KW-1185">Reference proteome</keyword>
<dbReference type="Pfam" id="PF00551">
    <property type="entry name" value="Formyl_trans_N"/>
    <property type="match status" value="1"/>
</dbReference>
<dbReference type="Proteomes" id="UP000198771">
    <property type="component" value="Unassembled WGS sequence"/>
</dbReference>
<evidence type="ECO:0000313" key="7">
    <source>
        <dbReference type="Proteomes" id="UP000198771"/>
    </source>
</evidence>
<dbReference type="EMBL" id="FMXO01000002">
    <property type="protein sequence ID" value="SDB07552.1"/>
    <property type="molecule type" value="Genomic_DNA"/>
</dbReference>
<dbReference type="HAMAP" id="MF_01930">
    <property type="entry name" value="PurN"/>
    <property type="match status" value="1"/>
</dbReference>
<evidence type="ECO:0000259" key="5">
    <source>
        <dbReference type="Pfam" id="PF00551"/>
    </source>
</evidence>
<dbReference type="UniPathway" id="UPA00074">
    <property type="reaction ID" value="UER00126"/>
</dbReference>
<evidence type="ECO:0000256" key="3">
    <source>
        <dbReference type="ARBA" id="ARBA00022755"/>
    </source>
</evidence>
<comment type="similarity">
    <text evidence="4">Belongs to the GART family.</text>
</comment>
<dbReference type="Gene3D" id="3.40.50.170">
    <property type="entry name" value="Formyl transferase, N-terminal domain"/>
    <property type="match status" value="1"/>
</dbReference>
<keyword evidence="2 4" id="KW-0808">Transferase</keyword>
<keyword evidence="3 4" id="KW-0658">Purine biosynthesis</keyword>
<dbReference type="InterPro" id="IPR004607">
    <property type="entry name" value="GART"/>
</dbReference>
<feature type="binding site" evidence="4">
    <location>
        <position position="108"/>
    </location>
    <ligand>
        <name>(6R)-10-formyltetrahydrofolate</name>
        <dbReference type="ChEBI" id="CHEBI:195366"/>
    </ligand>
</feature>
<dbReference type="STRING" id="617002.SAMN05660653_00317"/>
<accession>A0A1G6AGJ9</accession>
<evidence type="ECO:0000256" key="1">
    <source>
        <dbReference type="ARBA" id="ARBA00005054"/>
    </source>
</evidence>
<protein>
    <recommendedName>
        <fullName evidence="4">Phosphoribosylglycinamide formyltransferase</fullName>
        <ecNumber evidence="4">2.1.2.2</ecNumber>
    </recommendedName>
    <alternativeName>
        <fullName evidence="4">5'-phosphoribosylglycinamide transformylase</fullName>
    </alternativeName>
    <alternativeName>
        <fullName evidence="4">GAR transformylase</fullName>
        <shortName evidence="4">GART</shortName>
    </alternativeName>
</protein>
<dbReference type="EC" id="2.1.2.2" evidence="4"/>
<feature type="active site" description="Proton donor" evidence="4">
    <location>
        <position position="110"/>
    </location>
</feature>
<dbReference type="GO" id="GO:0005737">
    <property type="term" value="C:cytoplasm"/>
    <property type="evidence" value="ECO:0007669"/>
    <property type="project" value="TreeGrafter"/>
</dbReference>
<proteinExistence type="inferred from homology"/>
<feature type="binding site" evidence="4">
    <location>
        <begin position="91"/>
        <end position="94"/>
    </location>
    <ligand>
        <name>(6R)-10-formyltetrahydrofolate</name>
        <dbReference type="ChEBI" id="CHEBI:195366"/>
    </ligand>
</feature>
<reference evidence="6 7" key="1">
    <citation type="submission" date="2016-10" db="EMBL/GenBank/DDBJ databases">
        <authorList>
            <person name="de Groot N.N."/>
        </authorList>
    </citation>
    <scope>NUCLEOTIDE SEQUENCE [LARGE SCALE GENOMIC DNA]</scope>
    <source>
        <strain evidence="6 7">ASO4-2</strain>
    </source>
</reference>
<dbReference type="PANTHER" id="PTHR43369:SF2">
    <property type="entry name" value="PHOSPHORIBOSYLGLYCINAMIDE FORMYLTRANSFERASE"/>
    <property type="match status" value="1"/>
</dbReference>
<dbReference type="GO" id="GO:0004644">
    <property type="term" value="F:phosphoribosylglycinamide formyltransferase activity"/>
    <property type="evidence" value="ECO:0007669"/>
    <property type="project" value="UniProtKB-UniRule"/>
</dbReference>
<feature type="domain" description="Formyl transferase N-terminal" evidence="5">
    <location>
        <begin position="7"/>
        <end position="183"/>
    </location>
</feature>
<dbReference type="OrthoDB" id="9806170at2"/>
<feature type="binding site" evidence="4">
    <location>
        <position position="66"/>
    </location>
    <ligand>
        <name>(6R)-10-formyltetrahydrofolate</name>
        <dbReference type="ChEBI" id="CHEBI:195366"/>
    </ligand>
</feature>
<dbReference type="InterPro" id="IPR036477">
    <property type="entry name" value="Formyl_transf_N_sf"/>
</dbReference>